<keyword evidence="2" id="KW-1185">Reference proteome</keyword>
<accession>A0A8T1XM27</accession>
<dbReference type="InterPro" id="IPR004252">
    <property type="entry name" value="Probable_transposase_24"/>
</dbReference>
<reference evidence="1 2" key="1">
    <citation type="submission" date="2020-12" db="EMBL/GenBank/DDBJ databases">
        <title>Concerted genomic and epigenomic changes stabilize Arabidopsis allopolyploids.</title>
        <authorList>
            <person name="Chen Z."/>
        </authorList>
    </citation>
    <scope>NUCLEOTIDE SEQUENCE [LARGE SCALE GENOMIC DNA]</scope>
    <source>
        <strain evidence="1">Allo738</strain>
        <tissue evidence="1">Leaf</tissue>
    </source>
</reference>
<organism evidence="1 2">
    <name type="scientific">Arabidopsis thaliana x Arabidopsis arenosa</name>
    <dbReference type="NCBI Taxonomy" id="1240361"/>
    <lineage>
        <taxon>Eukaryota</taxon>
        <taxon>Viridiplantae</taxon>
        <taxon>Streptophyta</taxon>
        <taxon>Embryophyta</taxon>
        <taxon>Tracheophyta</taxon>
        <taxon>Spermatophyta</taxon>
        <taxon>Magnoliopsida</taxon>
        <taxon>eudicotyledons</taxon>
        <taxon>Gunneridae</taxon>
        <taxon>Pentapetalae</taxon>
        <taxon>rosids</taxon>
        <taxon>malvids</taxon>
        <taxon>Brassicales</taxon>
        <taxon>Brassicaceae</taxon>
        <taxon>Camelineae</taxon>
        <taxon>Arabidopsis</taxon>
    </lineage>
</organism>
<sequence>MAWQVIQEEETGIEPSRAEMFIASRTRVDGSMICEEATICAEKLKEVMSQKLPGDMPSNDAVAQVFGPEHSGRVRCVGRGPTPSKYFSSIESTSSNLEMVEMKSKMKILEDKFDIVASALQVLIKSRDIRFQGNENGGNIKLASALEVLLEACRDNQFYENENENGGNINHATAI</sequence>
<dbReference type="EMBL" id="JAEFBK010000013">
    <property type="protein sequence ID" value="KAG7535693.1"/>
    <property type="molecule type" value="Genomic_DNA"/>
</dbReference>
<proteinExistence type="predicted"/>
<comment type="caution">
    <text evidence="1">The sequence shown here is derived from an EMBL/GenBank/DDBJ whole genome shotgun (WGS) entry which is preliminary data.</text>
</comment>
<gene>
    <name evidence="1" type="ORF">ISN45_Aa08g030930</name>
</gene>
<dbReference type="Pfam" id="PF03004">
    <property type="entry name" value="Transposase_24"/>
    <property type="match status" value="1"/>
</dbReference>
<dbReference type="Proteomes" id="UP000694240">
    <property type="component" value="Chromosome 13"/>
</dbReference>
<evidence type="ECO:0000313" key="1">
    <source>
        <dbReference type="EMBL" id="KAG7535693.1"/>
    </source>
</evidence>
<name>A0A8T1XM27_9BRAS</name>
<protein>
    <submittedName>
        <fullName evidence="1">Putative transposase Ptta/En/Spm plant</fullName>
    </submittedName>
</protein>
<dbReference type="AlphaFoldDB" id="A0A8T1XM27"/>
<evidence type="ECO:0000313" key="2">
    <source>
        <dbReference type="Proteomes" id="UP000694240"/>
    </source>
</evidence>